<sequence>MDIFTIMKNEIKLGFRNPWAYSFLAIFTLVSLSLLFIQSGPISDLNQYTKTTGTFMNLILYLLPLMTLLLGALSITSEKEDGRWNLLSTYPLSSFAFIAGKYAGMFIVLSVIISFGFGLSGLISAFMGQGLSFYTVLWIFIFSILLILLFLGMAVWIGAVSKNRWQALTISVGIWFLLVLAWPILLIAGLSQLPYASIQPTLEILIFFNPAELVRIFVTLYMGGGHIFGPEYYQWIEWFHKPAGALFFMLVCMVWVLGSVGLTIWKWERNRRHV</sequence>
<protein>
    <submittedName>
        <fullName evidence="2">Cu-processing system permease protein</fullName>
    </submittedName>
</protein>
<evidence type="ECO:0000313" key="2">
    <source>
        <dbReference type="EMBL" id="TCT26333.1"/>
    </source>
</evidence>
<dbReference type="EMBL" id="SMAN01000002">
    <property type="protein sequence ID" value="TCT26333.1"/>
    <property type="molecule type" value="Genomic_DNA"/>
</dbReference>
<feature type="transmembrane region" description="Helical" evidence="1">
    <location>
        <begin position="20"/>
        <end position="37"/>
    </location>
</feature>
<organism evidence="2 3">
    <name type="scientific">Melghiribacillus thermohalophilus</name>
    <dbReference type="NCBI Taxonomy" id="1324956"/>
    <lineage>
        <taxon>Bacteria</taxon>
        <taxon>Bacillati</taxon>
        <taxon>Bacillota</taxon>
        <taxon>Bacilli</taxon>
        <taxon>Bacillales</taxon>
        <taxon>Bacillaceae</taxon>
        <taxon>Melghiribacillus</taxon>
    </lineage>
</organism>
<keyword evidence="3" id="KW-1185">Reference proteome</keyword>
<evidence type="ECO:0000256" key="1">
    <source>
        <dbReference type="SAM" id="Phobius"/>
    </source>
</evidence>
<feature type="transmembrane region" description="Helical" evidence="1">
    <location>
        <begin position="95"/>
        <end position="119"/>
    </location>
</feature>
<keyword evidence="1" id="KW-0812">Transmembrane</keyword>
<feature type="transmembrane region" description="Helical" evidence="1">
    <location>
        <begin position="243"/>
        <end position="265"/>
    </location>
</feature>
<feature type="transmembrane region" description="Helical" evidence="1">
    <location>
        <begin position="58"/>
        <end position="75"/>
    </location>
</feature>
<dbReference type="AlphaFoldDB" id="A0A4R3NGD2"/>
<keyword evidence="1" id="KW-0472">Membrane</keyword>
<dbReference type="RefSeq" id="WP_132370702.1">
    <property type="nucleotide sequence ID" value="NZ_SMAN01000002.1"/>
</dbReference>
<gene>
    <name evidence="2" type="ORF">EDD68_10234</name>
</gene>
<dbReference type="GO" id="GO:0140359">
    <property type="term" value="F:ABC-type transporter activity"/>
    <property type="evidence" value="ECO:0007669"/>
    <property type="project" value="InterPro"/>
</dbReference>
<name>A0A4R3NGD2_9BACI</name>
<dbReference type="Proteomes" id="UP000294650">
    <property type="component" value="Unassembled WGS sequence"/>
</dbReference>
<feature type="transmembrane region" description="Helical" evidence="1">
    <location>
        <begin position="131"/>
        <end position="159"/>
    </location>
</feature>
<evidence type="ECO:0000313" key="3">
    <source>
        <dbReference type="Proteomes" id="UP000294650"/>
    </source>
</evidence>
<feature type="transmembrane region" description="Helical" evidence="1">
    <location>
        <begin position="165"/>
        <end position="190"/>
    </location>
</feature>
<accession>A0A4R3NGD2</accession>
<dbReference type="OrthoDB" id="2680264at2"/>
<reference evidence="2 3" key="1">
    <citation type="submission" date="2019-03" db="EMBL/GenBank/DDBJ databases">
        <title>Genomic Encyclopedia of Type Strains, Phase IV (KMG-IV): sequencing the most valuable type-strain genomes for metagenomic binning, comparative biology and taxonomic classification.</title>
        <authorList>
            <person name="Goeker M."/>
        </authorList>
    </citation>
    <scope>NUCLEOTIDE SEQUENCE [LARGE SCALE GENOMIC DNA]</scope>
    <source>
        <strain evidence="2 3">DSM 25894</strain>
    </source>
</reference>
<dbReference type="PANTHER" id="PTHR43471:SF1">
    <property type="entry name" value="ABC TRANSPORTER PERMEASE PROTEIN NOSY-RELATED"/>
    <property type="match status" value="1"/>
</dbReference>
<dbReference type="Pfam" id="PF12679">
    <property type="entry name" value="ABC2_membrane_2"/>
    <property type="match status" value="1"/>
</dbReference>
<keyword evidence="1" id="KW-1133">Transmembrane helix</keyword>
<comment type="caution">
    <text evidence="2">The sequence shown here is derived from an EMBL/GenBank/DDBJ whole genome shotgun (WGS) entry which is preliminary data.</text>
</comment>
<proteinExistence type="predicted"/>
<dbReference type="PANTHER" id="PTHR43471">
    <property type="entry name" value="ABC TRANSPORTER PERMEASE"/>
    <property type="match status" value="1"/>
</dbReference>
<dbReference type="GO" id="GO:0005886">
    <property type="term" value="C:plasma membrane"/>
    <property type="evidence" value="ECO:0007669"/>
    <property type="project" value="UniProtKB-SubCell"/>
</dbReference>